<dbReference type="InterPro" id="IPR036390">
    <property type="entry name" value="WH_DNA-bd_sf"/>
</dbReference>
<protein>
    <submittedName>
        <fullName evidence="6">FadR family transcriptional regulator</fullName>
    </submittedName>
</protein>
<dbReference type="SUPFAM" id="SSF46785">
    <property type="entry name" value="Winged helix' DNA-binding domain"/>
    <property type="match status" value="1"/>
</dbReference>
<dbReference type="InterPro" id="IPR000524">
    <property type="entry name" value="Tscrpt_reg_HTH_GntR"/>
</dbReference>
<organism evidence="5 7">
    <name type="scientific">Anaerobacillus isosaccharinicus</name>
    <dbReference type="NCBI Taxonomy" id="1532552"/>
    <lineage>
        <taxon>Bacteria</taxon>
        <taxon>Bacillati</taxon>
        <taxon>Bacillota</taxon>
        <taxon>Bacilli</taxon>
        <taxon>Bacillales</taxon>
        <taxon>Bacillaceae</taxon>
        <taxon>Anaerobacillus</taxon>
    </lineage>
</organism>
<evidence type="ECO:0000256" key="1">
    <source>
        <dbReference type="ARBA" id="ARBA00023015"/>
    </source>
</evidence>
<dbReference type="Proteomes" id="UP000180175">
    <property type="component" value="Chromosome"/>
</dbReference>
<keyword evidence="3" id="KW-0804">Transcription</keyword>
<dbReference type="InterPro" id="IPR036388">
    <property type="entry name" value="WH-like_DNA-bd_sf"/>
</dbReference>
<dbReference type="GO" id="GO:0003700">
    <property type="term" value="F:DNA-binding transcription factor activity"/>
    <property type="evidence" value="ECO:0007669"/>
    <property type="project" value="InterPro"/>
</dbReference>
<proteinExistence type="predicted"/>
<gene>
    <name evidence="6" type="ORF">AWH56_013145</name>
    <name evidence="5" type="ORF">AWH56_17570</name>
</gene>
<dbReference type="AlphaFoldDB" id="A0A1S2LAL3"/>
<reference evidence="6" key="4">
    <citation type="submission" date="2020-10" db="EMBL/GenBank/DDBJ databases">
        <authorList>
            <person name="Bassil N.M."/>
            <person name="Lloyd J.R."/>
        </authorList>
    </citation>
    <scope>NUCLEOTIDE SEQUENCE</scope>
    <source>
        <strain evidence="6">NB2006</strain>
    </source>
</reference>
<dbReference type="EMBL" id="LQXD01000152">
    <property type="protein sequence ID" value="OIJ09538.1"/>
    <property type="molecule type" value="Genomic_DNA"/>
</dbReference>
<feature type="domain" description="HTH gntR-type" evidence="4">
    <location>
        <begin position="9"/>
        <end position="75"/>
    </location>
</feature>
<evidence type="ECO:0000313" key="6">
    <source>
        <dbReference type="EMBL" id="QOY38388.1"/>
    </source>
</evidence>
<dbReference type="Pfam" id="PF00392">
    <property type="entry name" value="GntR"/>
    <property type="match status" value="1"/>
</dbReference>
<dbReference type="PROSITE" id="PS50949">
    <property type="entry name" value="HTH_GNTR"/>
    <property type="match status" value="1"/>
</dbReference>
<name>A0A1S2LAL3_9BACI</name>
<keyword evidence="7" id="KW-1185">Reference proteome</keyword>
<reference evidence="5 7" key="1">
    <citation type="submission" date="2016-10" db="EMBL/GenBank/DDBJ databases">
        <title>Draft genome sequences of four alkaliphilic bacteria belonging to the Anaerobacillus genus.</title>
        <authorList>
            <person name="Bassil N.M."/>
            <person name="Lloyd J.R."/>
        </authorList>
    </citation>
    <scope>NUCLEOTIDE SEQUENCE [LARGE SCALE GENOMIC DNA]</scope>
    <source>
        <strain evidence="5 7">NB2006</strain>
    </source>
</reference>
<accession>A0A1S2LAL3</accession>
<dbReference type="Gene3D" id="1.10.10.10">
    <property type="entry name" value="Winged helix-like DNA-binding domain superfamily/Winged helix DNA-binding domain"/>
    <property type="match status" value="1"/>
</dbReference>
<evidence type="ECO:0000313" key="5">
    <source>
        <dbReference type="EMBL" id="OIJ09538.1"/>
    </source>
</evidence>
<dbReference type="RefSeq" id="WP_071318278.1">
    <property type="nucleotide sequence ID" value="NZ_CP063356.2"/>
</dbReference>
<keyword evidence="1" id="KW-0805">Transcription regulation</keyword>
<evidence type="ECO:0000256" key="3">
    <source>
        <dbReference type="ARBA" id="ARBA00023163"/>
    </source>
</evidence>
<reference evidence="6 7" key="3">
    <citation type="journal article" date="2019" name="Int. J. Syst. Evol. Microbiol.">
        <title>Anaerobacillus isosaccharinicus sp. nov., an alkaliphilic bacterium which degrades isosaccharinic acid.</title>
        <authorList>
            <person name="Bassil N.M."/>
            <person name="Lloyd J.R."/>
        </authorList>
    </citation>
    <scope>NUCLEOTIDE SEQUENCE [LARGE SCALE GENOMIC DNA]</scope>
    <source>
        <strain evidence="6 7">NB2006</strain>
    </source>
</reference>
<reference evidence="6 7" key="2">
    <citation type="journal article" date="2017" name="Genome Announc.">
        <title>Draft Genome Sequences of Four Alkaliphilic Bacteria Belonging to the Anaerobacillus Genus.</title>
        <authorList>
            <person name="Bassil N.M."/>
            <person name="Lloyd J.R."/>
        </authorList>
    </citation>
    <scope>NUCLEOTIDE SEQUENCE [LARGE SCALE GENOMIC DNA]</scope>
    <source>
        <strain evidence="6 7">NB2006</strain>
    </source>
</reference>
<dbReference type="OrthoDB" id="9782299at2"/>
<evidence type="ECO:0000256" key="2">
    <source>
        <dbReference type="ARBA" id="ARBA00023125"/>
    </source>
</evidence>
<evidence type="ECO:0000259" key="4">
    <source>
        <dbReference type="PROSITE" id="PS50949"/>
    </source>
</evidence>
<evidence type="ECO:0000313" key="7">
    <source>
        <dbReference type="Proteomes" id="UP000180175"/>
    </source>
</evidence>
<dbReference type="GO" id="GO:0003677">
    <property type="term" value="F:DNA binding"/>
    <property type="evidence" value="ECO:0007669"/>
    <property type="project" value="UniProtKB-KW"/>
</dbReference>
<dbReference type="KEGG" id="aia:AWH56_013145"/>
<keyword evidence="2" id="KW-0238">DNA-binding</keyword>
<dbReference type="EMBL" id="CP063356">
    <property type="protein sequence ID" value="QOY38388.1"/>
    <property type="molecule type" value="Genomic_DNA"/>
</dbReference>
<dbReference type="SMART" id="SM00345">
    <property type="entry name" value="HTH_GNTR"/>
    <property type="match status" value="1"/>
</dbReference>
<sequence length="75" mass="8615">MGLKKVAKKKTYELIVEEIKTLIQNEELNSGQRLPTIKKLAENYNVGQASIRETLVALEVEGIIQRRNCRVYEIV</sequence>
<dbReference type="PRINTS" id="PR00035">
    <property type="entry name" value="HTHGNTR"/>
</dbReference>